<dbReference type="SUPFAM" id="SSF46689">
    <property type="entry name" value="Homeodomain-like"/>
    <property type="match status" value="1"/>
</dbReference>
<evidence type="ECO:0000313" key="5">
    <source>
        <dbReference type="EMBL" id="SIS63939.1"/>
    </source>
</evidence>
<keyword evidence="1" id="KW-0805">Transcription regulation</keyword>
<proteinExistence type="predicted"/>
<dbReference type="EMBL" id="FTOR01000001">
    <property type="protein sequence ID" value="SIS63939.1"/>
    <property type="molecule type" value="Genomic_DNA"/>
</dbReference>
<keyword evidence="2 5" id="KW-0238">DNA-binding</keyword>
<evidence type="ECO:0000259" key="4">
    <source>
        <dbReference type="PROSITE" id="PS01124"/>
    </source>
</evidence>
<dbReference type="PANTHER" id="PTHR43280">
    <property type="entry name" value="ARAC-FAMILY TRANSCRIPTIONAL REGULATOR"/>
    <property type="match status" value="1"/>
</dbReference>
<dbReference type="PROSITE" id="PS01124">
    <property type="entry name" value="HTH_ARAC_FAMILY_2"/>
    <property type="match status" value="1"/>
</dbReference>
<sequence>MKKPIECCRFSQSQSLQTLQRNDHHYEKDFSEIIYLTKGKGAVNTFDYEIQDNLPRLIYVPKSVNSVFIPFPDARGYAVRFKTEFLPVNKVDFFMHYFSSYDMQVVAEHQQKAILHLFELMQPESVAEAEEDTSMHYLLLALLAKIEFIRRTDGDGDVYKDRDYDVCKRFMQLLEAHFYTSHKVSFYARELHITFRSLNEMVLRVTGKTVLQLIDMRRYIEARKLLIQSDRSISEIAYMLGFTRTYFTRFFQKKAGVTPLYFRQTCQLV</sequence>
<dbReference type="Pfam" id="PF12833">
    <property type="entry name" value="HTH_18"/>
    <property type="match status" value="1"/>
</dbReference>
<evidence type="ECO:0000256" key="2">
    <source>
        <dbReference type="ARBA" id="ARBA00023125"/>
    </source>
</evidence>
<keyword evidence="3" id="KW-0804">Transcription</keyword>
<accession>A0A173MMN7</accession>
<dbReference type="AlphaFoldDB" id="A0A173MMN7"/>
<keyword evidence="6" id="KW-1185">Reference proteome</keyword>
<dbReference type="InterPro" id="IPR009057">
    <property type="entry name" value="Homeodomain-like_sf"/>
</dbReference>
<reference evidence="6" key="1">
    <citation type="submission" date="2017-01" db="EMBL/GenBank/DDBJ databases">
        <authorList>
            <person name="Varghese N."/>
            <person name="Submissions S."/>
        </authorList>
    </citation>
    <scope>NUCLEOTIDE SEQUENCE [LARGE SCALE GENOMIC DNA]</scope>
    <source>
        <strain evidence="6">DSM 21054</strain>
    </source>
</reference>
<dbReference type="Gene3D" id="1.10.10.60">
    <property type="entry name" value="Homeodomain-like"/>
    <property type="match status" value="1"/>
</dbReference>
<dbReference type="GO" id="GO:0003700">
    <property type="term" value="F:DNA-binding transcription factor activity"/>
    <property type="evidence" value="ECO:0007669"/>
    <property type="project" value="InterPro"/>
</dbReference>
<dbReference type="InterPro" id="IPR018060">
    <property type="entry name" value="HTH_AraC"/>
</dbReference>
<evidence type="ECO:0000256" key="3">
    <source>
        <dbReference type="ARBA" id="ARBA00023163"/>
    </source>
</evidence>
<evidence type="ECO:0000256" key="1">
    <source>
        <dbReference type="ARBA" id="ARBA00023015"/>
    </source>
</evidence>
<dbReference type="OrthoDB" id="2666928at2"/>
<organism evidence="5 6">
    <name type="scientific">Filimonas lacunae</name>
    <dbReference type="NCBI Taxonomy" id="477680"/>
    <lineage>
        <taxon>Bacteria</taxon>
        <taxon>Pseudomonadati</taxon>
        <taxon>Bacteroidota</taxon>
        <taxon>Chitinophagia</taxon>
        <taxon>Chitinophagales</taxon>
        <taxon>Chitinophagaceae</taxon>
        <taxon>Filimonas</taxon>
    </lineage>
</organism>
<dbReference type="SMART" id="SM00342">
    <property type="entry name" value="HTH_ARAC"/>
    <property type="match status" value="1"/>
</dbReference>
<gene>
    <name evidence="5" type="ORF">SAMN05421788_101364</name>
</gene>
<dbReference type="STRING" id="477680.SAMN05421788_101364"/>
<dbReference type="GO" id="GO:0043565">
    <property type="term" value="F:sequence-specific DNA binding"/>
    <property type="evidence" value="ECO:0007669"/>
    <property type="project" value="InterPro"/>
</dbReference>
<evidence type="ECO:0000313" key="6">
    <source>
        <dbReference type="Proteomes" id="UP000186917"/>
    </source>
</evidence>
<name>A0A173MMN7_9BACT</name>
<dbReference type="KEGG" id="fln:FLA_4962"/>
<dbReference type="Proteomes" id="UP000186917">
    <property type="component" value="Unassembled WGS sequence"/>
</dbReference>
<protein>
    <submittedName>
        <fullName evidence="5">AraC-type DNA-binding protein</fullName>
    </submittedName>
</protein>
<dbReference type="PANTHER" id="PTHR43280:SF32">
    <property type="entry name" value="TRANSCRIPTIONAL REGULATORY PROTEIN"/>
    <property type="match status" value="1"/>
</dbReference>
<feature type="domain" description="HTH araC/xylS-type" evidence="4">
    <location>
        <begin position="168"/>
        <end position="265"/>
    </location>
</feature>
<dbReference type="RefSeq" id="WP_076375088.1">
    <property type="nucleotide sequence ID" value="NZ_AP017422.1"/>
</dbReference>